<dbReference type="InterPro" id="IPR034660">
    <property type="entry name" value="DinB/YfiT-like"/>
</dbReference>
<dbReference type="AlphaFoldDB" id="A0A6J4UPX3"/>
<name>A0A6J4UPX3_9BACT</name>
<gene>
    <name evidence="2" type="ORF">AVDCRST_MAG18-635</name>
</gene>
<feature type="domain" description="Mycothiol-dependent maleylpyruvate isomerase metal-binding" evidence="1">
    <location>
        <begin position="14"/>
        <end position="129"/>
    </location>
</feature>
<dbReference type="Pfam" id="PF11716">
    <property type="entry name" value="MDMPI_N"/>
    <property type="match status" value="1"/>
</dbReference>
<dbReference type="SUPFAM" id="SSF109854">
    <property type="entry name" value="DinB/YfiT-like putative metalloenzymes"/>
    <property type="match status" value="1"/>
</dbReference>
<dbReference type="GO" id="GO:0046872">
    <property type="term" value="F:metal ion binding"/>
    <property type="evidence" value="ECO:0007669"/>
    <property type="project" value="InterPro"/>
</dbReference>
<dbReference type="Gene3D" id="1.20.120.450">
    <property type="entry name" value="dinb family like domain"/>
    <property type="match status" value="1"/>
</dbReference>
<protein>
    <recommendedName>
        <fullName evidence="1">Mycothiol-dependent maleylpyruvate isomerase metal-binding domain-containing protein</fullName>
    </recommendedName>
</protein>
<reference evidence="2" key="1">
    <citation type="submission" date="2020-02" db="EMBL/GenBank/DDBJ databases">
        <authorList>
            <person name="Meier V. D."/>
        </authorList>
    </citation>
    <scope>NUCLEOTIDE SEQUENCE</scope>
    <source>
        <strain evidence="2">AVDCRST_MAG18</strain>
    </source>
</reference>
<organism evidence="2">
    <name type="scientific">uncultured Thermomicrobiales bacterium</name>
    <dbReference type="NCBI Taxonomy" id="1645740"/>
    <lineage>
        <taxon>Bacteria</taxon>
        <taxon>Pseudomonadati</taxon>
        <taxon>Thermomicrobiota</taxon>
        <taxon>Thermomicrobia</taxon>
        <taxon>Thermomicrobiales</taxon>
        <taxon>environmental samples</taxon>
    </lineage>
</organism>
<evidence type="ECO:0000259" key="1">
    <source>
        <dbReference type="Pfam" id="PF11716"/>
    </source>
</evidence>
<sequence>MANREEITAAIQQGIANVESTFGALSDAQLATQVHAEEAGWDARDILAHLAGRREVYAMMRQAATGANPFAGISSFHDFNRERVAERDGLGRDELLTEFRAVHEDLLAQLDTIPDDQLAAEVALGPRRATLGDLLLGSGGTHSSGHAKDVAQAVGLRGTAG</sequence>
<accession>A0A6J4UPX3</accession>
<dbReference type="InterPro" id="IPR024344">
    <property type="entry name" value="MDMPI_metal-binding"/>
</dbReference>
<proteinExistence type="predicted"/>
<dbReference type="EMBL" id="CADCWN010000048">
    <property type="protein sequence ID" value="CAA9555356.1"/>
    <property type="molecule type" value="Genomic_DNA"/>
</dbReference>
<evidence type="ECO:0000313" key="2">
    <source>
        <dbReference type="EMBL" id="CAA9555356.1"/>
    </source>
</evidence>